<dbReference type="RefSeq" id="WP_226185036.1">
    <property type="nucleotide sequence ID" value="NZ_JAJADQ010000004.1"/>
</dbReference>
<dbReference type="InterPro" id="IPR013783">
    <property type="entry name" value="Ig-like_fold"/>
</dbReference>
<feature type="signal peptide" evidence="1">
    <location>
        <begin position="1"/>
        <end position="22"/>
    </location>
</feature>
<dbReference type="Gene3D" id="2.60.40.10">
    <property type="entry name" value="Immunoglobulins"/>
    <property type="match status" value="3"/>
</dbReference>
<keyword evidence="3" id="KW-1185">Reference proteome</keyword>
<dbReference type="Proteomes" id="UP001165297">
    <property type="component" value="Unassembled WGS sequence"/>
</dbReference>
<dbReference type="SUPFAM" id="SSF49265">
    <property type="entry name" value="Fibronectin type III"/>
    <property type="match status" value="1"/>
</dbReference>
<name>A0ABS8AD37_9BACT</name>
<keyword evidence="1" id="KW-0732">Signal</keyword>
<evidence type="ECO:0000313" key="2">
    <source>
        <dbReference type="EMBL" id="MCB2377857.1"/>
    </source>
</evidence>
<protein>
    <submittedName>
        <fullName evidence="2">Gliding motility-associated C-terminal domain-containing protein</fullName>
    </submittedName>
</protein>
<dbReference type="InterPro" id="IPR036116">
    <property type="entry name" value="FN3_sf"/>
</dbReference>
<organism evidence="2 3">
    <name type="scientific">Hymenobacter nitidus</name>
    <dbReference type="NCBI Taxonomy" id="2880929"/>
    <lineage>
        <taxon>Bacteria</taxon>
        <taxon>Pseudomonadati</taxon>
        <taxon>Bacteroidota</taxon>
        <taxon>Cytophagia</taxon>
        <taxon>Cytophagales</taxon>
        <taxon>Hymenobacteraceae</taxon>
        <taxon>Hymenobacter</taxon>
    </lineage>
</organism>
<gene>
    <name evidence="2" type="ORF">LGH70_09710</name>
</gene>
<accession>A0ABS8AD37</accession>
<sequence length="954" mass="104950">MNLSLPRSAGKWVLMLMVNVLALLGMHDTAEASHIRAGDIQAKSDTTYPFGDKRNNPRRIFFKMVLYTDFGLTPVDEPDVTIFYGDGTSSGLRGVPRASRTQVTDDTYRSVYYFEHTYGADRSYTVSYIGEFRNTGVQNMSDSQNQSFYISTLITIEPGIGVNRSPVLNAPAIDKAARNQVFLHNPAASDADGDSLTYELVESKQAGSIVSALNNNNTPLFRITSGFVYPHLVTPIGTRVPYLGDSSPGPATFTIDKFTGQLVWNAPNRLGDFNVALIVHEWRRTPFGVKEIGTVIRDMQIVVRGTNNLRPTVNIPQDICVVAGVQVRKKVTATDPDQNQVLLSAFGGIFGRPVAPATFVQTRLGPNPIAEGIFTWRPECSDVADQPYLVLFKAQDRPNTGETALIDEKVFRIKVVGPRPDNVRAIQNQNNVLLTWSRYACQNASQLLIYRKEGPSTPSTDTCQTGIPASSGYTLIKTLNDVSLQTFLDDGATLPLQRGRTYCYRIYAKFPLPAGGESLASIETCVTLDGRPAVLTNVTVDRTDRTNGQVTVRWTQPRATGGFLEPYKYTLYRGKGQTATKAQSKVVFTSSNLANTEFVDAGRNTTDSTFTYFLDFTTAAAPTPETSGPASTIRLTGTPNTAGTQVALSWNFTVPWKNTEPGFYTAIYRRSPGNPAYVLLDSVQGVTSYVDNSSKLPLVQGQTYSYYVRVIGTYNDPNLPNRLKNLSQEVTVLLVPIPCPPVVTIRTDCEELKTRVLGRPGYFPAPGETYTNELSWTLNTGDPTGCSTAIAYYRIFYRRPSETSYTLIDSTSGPSLNYSHTKLTEQAACYKVQAVGAVGNRRSALSAEVCVDNCVVFELPNIFTPNGDGINDTFRPRVSSPLRKVHFQAFNRWGVKVFDGDADPAINWTGNATSGERGKGIQVPDGVYYYLAEVEFADSKSTKITYKGWVEITH</sequence>
<evidence type="ECO:0000256" key="1">
    <source>
        <dbReference type="SAM" id="SignalP"/>
    </source>
</evidence>
<dbReference type="Pfam" id="PF13585">
    <property type="entry name" value="CHU_C"/>
    <property type="match status" value="1"/>
</dbReference>
<feature type="chain" id="PRO_5047409632" evidence="1">
    <location>
        <begin position="23"/>
        <end position="954"/>
    </location>
</feature>
<evidence type="ECO:0000313" key="3">
    <source>
        <dbReference type="Proteomes" id="UP001165297"/>
    </source>
</evidence>
<comment type="caution">
    <text evidence="2">The sequence shown here is derived from an EMBL/GenBank/DDBJ whole genome shotgun (WGS) entry which is preliminary data.</text>
</comment>
<dbReference type="EMBL" id="JAJADQ010000004">
    <property type="protein sequence ID" value="MCB2377857.1"/>
    <property type="molecule type" value="Genomic_DNA"/>
</dbReference>
<reference evidence="2" key="1">
    <citation type="submission" date="2021-10" db="EMBL/GenBank/DDBJ databases">
        <authorList>
            <person name="Dean J.D."/>
            <person name="Kim M.K."/>
            <person name="Newey C.N."/>
            <person name="Stoker T.S."/>
            <person name="Thompson D.W."/>
            <person name="Grose J.H."/>
        </authorList>
    </citation>
    <scope>NUCLEOTIDE SEQUENCE</scope>
    <source>
        <strain evidence="2">BT635</strain>
    </source>
</reference>
<proteinExistence type="predicted"/>